<dbReference type="Proteomes" id="UP000445696">
    <property type="component" value="Unassembled WGS sequence"/>
</dbReference>
<dbReference type="RefSeq" id="WP_161338790.1">
    <property type="nucleotide sequence ID" value="NZ_JBHSDG010000005.1"/>
</dbReference>
<dbReference type="OrthoDB" id="8478534at2"/>
<gene>
    <name evidence="1" type="ORF">GQF03_08385</name>
</gene>
<dbReference type="AlphaFoldDB" id="A0A845MG79"/>
<evidence type="ECO:0000313" key="1">
    <source>
        <dbReference type="EMBL" id="MZR22346.1"/>
    </source>
</evidence>
<organism evidence="1 2">
    <name type="scientific">Sneathiella chungangensis</name>
    <dbReference type="NCBI Taxonomy" id="1418234"/>
    <lineage>
        <taxon>Bacteria</taxon>
        <taxon>Pseudomonadati</taxon>
        <taxon>Pseudomonadota</taxon>
        <taxon>Alphaproteobacteria</taxon>
        <taxon>Sneathiellales</taxon>
        <taxon>Sneathiellaceae</taxon>
        <taxon>Sneathiella</taxon>
    </lineage>
</organism>
<comment type="caution">
    <text evidence="1">The sequence shown here is derived from an EMBL/GenBank/DDBJ whole genome shotgun (WGS) entry which is preliminary data.</text>
</comment>
<dbReference type="EMBL" id="WTVA01000003">
    <property type="protein sequence ID" value="MZR22346.1"/>
    <property type="molecule type" value="Genomic_DNA"/>
</dbReference>
<proteinExistence type="predicted"/>
<protein>
    <recommendedName>
        <fullName evidence="3">IclR-ED domain-containing protein</fullName>
    </recommendedName>
</protein>
<reference evidence="1 2" key="1">
    <citation type="journal article" date="2014" name="Int. J. Syst. Evol. Microbiol.">
        <title>Sneathiella chungangensis sp. nov., isolated from a marine sand, and emended description of the genus Sneathiella.</title>
        <authorList>
            <person name="Siamphan C."/>
            <person name="Kim H."/>
            <person name="Lee J.S."/>
            <person name="Kim W."/>
        </authorList>
    </citation>
    <scope>NUCLEOTIDE SEQUENCE [LARGE SCALE GENOMIC DNA]</scope>
    <source>
        <strain evidence="1 2">KCTC 32476</strain>
    </source>
</reference>
<sequence>MIYAGSRVFDNLKAIATTARPRLQGVPYVGPNRDFIGIGSLAMPLAFDHETVDKIMIVVEFICLS</sequence>
<evidence type="ECO:0000313" key="2">
    <source>
        <dbReference type="Proteomes" id="UP000445696"/>
    </source>
</evidence>
<evidence type="ECO:0008006" key="3">
    <source>
        <dbReference type="Google" id="ProtNLM"/>
    </source>
</evidence>
<keyword evidence="2" id="KW-1185">Reference proteome</keyword>
<name>A0A845MG79_9PROT</name>
<accession>A0A845MG79</accession>